<name>A0A0E2LMK2_PORGN</name>
<dbReference type="SUPFAM" id="SSF53335">
    <property type="entry name" value="S-adenosyl-L-methionine-dependent methyltransferases"/>
    <property type="match status" value="1"/>
</dbReference>
<proteinExistence type="predicted"/>
<dbReference type="InterPro" id="IPR029063">
    <property type="entry name" value="SAM-dependent_MTases_sf"/>
</dbReference>
<dbReference type="HOGENOM" id="CLU_114151_0_0_10"/>
<reference evidence="1 2" key="1">
    <citation type="submission" date="2013-06" db="EMBL/GenBank/DDBJ databases">
        <authorList>
            <person name="Weinstock G."/>
            <person name="Sodergren E."/>
            <person name="Lobos E.A."/>
            <person name="Fulton L."/>
            <person name="Fulton R."/>
            <person name="Courtney L."/>
            <person name="Fronick C."/>
            <person name="O'Laughlin M."/>
            <person name="Godfrey J."/>
            <person name="Wilson R.M."/>
            <person name="Miner T."/>
            <person name="Farmer C."/>
            <person name="Delehaunty K."/>
            <person name="Cordes M."/>
            <person name="Minx P."/>
            <person name="Tomlinson C."/>
            <person name="Chen J."/>
            <person name="Wollam A."/>
            <person name="Pepin K.H."/>
            <person name="Bhonagiri V."/>
            <person name="Zhang X."/>
            <person name="Warren W."/>
            <person name="Mitreva M."/>
            <person name="Mardis E.R."/>
            <person name="Wilson R.K."/>
        </authorList>
    </citation>
    <scope>NUCLEOTIDE SEQUENCE [LARGE SCALE GENOMIC DNA]</scope>
    <source>
        <strain evidence="1 2">F0570</strain>
    </source>
</reference>
<dbReference type="Gene3D" id="3.40.50.150">
    <property type="entry name" value="Vaccinia Virus protein VP39"/>
    <property type="match status" value="1"/>
</dbReference>
<sequence>MAQCTSVIFAQKTIKKSEISENDMKDILDACCGGRMFYFDKKDPRVLFQDIREVQTTLCDGRKFSVSPDVVADFRSMPYPEESFSLVVFDPPHLKYSGSKKELNGWQMVKYGSLGKDWKETISRGFSECFRVLKRGGFLIFKWNETDIRLSEILELTDAKPILGHKSGKRSNTHWVLFMK</sequence>
<comment type="caution">
    <text evidence="1">The sequence shown here is derived from an EMBL/GenBank/DDBJ whole genome shotgun (WGS) entry which is preliminary data.</text>
</comment>
<gene>
    <name evidence="1" type="ORF">HMPREF1555_02300</name>
</gene>
<dbReference type="AlphaFoldDB" id="A0A0E2LMK2"/>
<dbReference type="Proteomes" id="UP000016630">
    <property type="component" value="Unassembled WGS sequence"/>
</dbReference>
<evidence type="ECO:0000313" key="1">
    <source>
        <dbReference type="EMBL" id="ERJ63643.1"/>
    </source>
</evidence>
<organism evidence="1 2">
    <name type="scientific">Porphyromonas gingivalis F0570</name>
    <dbReference type="NCBI Taxonomy" id="1227271"/>
    <lineage>
        <taxon>Bacteria</taxon>
        <taxon>Pseudomonadati</taxon>
        <taxon>Bacteroidota</taxon>
        <taxon>Bacteroidia</taxon>
        <taxon>Bacteroidales</taxon>
        <taxon>Porphyromonadaceae</taxon>
        <taxon>Porphyromonas</taxon>
    </lineage>
</organism>
<evidence type="ECO:0000313" key="2">
    <source>
        <dbReference type="Proteomes" id="UP000016630"/>
    </source>
</evidence>
<dbReference type="EMBL" id="AWUW01000157">
    <property type="protein sequence ID" value="ERJ63643.1"/>
    <property type="molecule type" value="Genomic_DNA"/>
</dbReference>
<accession>A0A0E2LMK2</accession>
<protein>
    <recommendedName>
        <fullName evidence="3">Methyltransferase type 11 domain-containing protein</fullName>
    </recommendedName>
</protein>
<evidence type="ECO:0008006" key="3">
    <source>
        <dbReference type="Google" id="ProtNLM"/>
    </source>
</evidence>